<proteinExistence type="predicted"/>
<keyword evidence="1" id="KW-0328">Glycosyltransferase</keyword>
<evidence type="ECO:0000313" key="4">
    <source>
        <dbReference type="Proteomes" id="UP000321175"/>
    </source>
</evidence>
<comment type="caution">
    <text evidence="3">The sequence shown here is derived from an EMBL/GenBank/DDBJ whole genome shotgun (WGS) entry which is preliminary data.</text>
</comment>
<dbReference type="Pfam" id="PF03808">
    <property type="entry name" value="Glyco_tran_WecG"/>
    <property type="match status" value="1"/>
</dbReference>
<reference evidence="3 4" key="1">
    <citation type="submission" date="2019-07" db="EMBL/GenBank/DDBJ databases">
        <title>Whole genome shotgun sequence of Enterococcus mundtii NBRC 100490.</title>
        <authorList>
            <person name="Hosoyama A."/>
            <person name="Uohara A."/>
            <person name="Ohji S."/>
            <person name="Ichikawa N."/>
        </authorList>
    </citation>
    <scope>NUCLEOTIDE SEQUENCE [LARGE SCALE GENOMIC DNA]</scope>
    <source>
        <strain evidence="3 4">NBRC 100490</strain>
    </source>
</reference>
<name>A0ABQ0VIL5_ENTMU</name>
<dbReference type="NCBIfam" id="TIGR00696">
    <property type="entry name" value="wecG_tagA_cpsF"/>
    <property type="match status" value="1"/>
</dbReference>
<dbReference type="CDD" id="cd06533">
    <property type="entry name" value="Glyco_transf_WecG_TagA"/>
    <property type="match status" value="1"/>
</dbReference>
<dbReference type="Proteomes" id="UP000321175">
    <property type="component" value="Unassembled WGS sequence"/>
</dbReference>
<dbReference type="PANTHER" id="PTHR34136">
    <property type="match status" value="1"/>
</dbReference>
<keyword evidence="2 3" id="KW-0808">Transferase</keyword>
<gene>
    <name evidence="3" type="ORF">EMU01_29320</name>
</gene>
<accession>A0ABQ0VIL5</accession>
<keyword evidence="4" id="KW-1185">Reference proteome</keyword>
<evidence type="ECO:0000256" key="1">
    <source>
        <dbReference type="ARBA" id="ARBA00022676"/>
    </source>
</evidence>
<dbReference type="GeneID" id="60998397"/>
<evidence type="ECO:0000313" key="3">
    <source>
        <dbReference type="EMBL" id="GEL81788.1"/>
    </source>
</evidence>
<evidence type="ECO:0000256" key="2">
    <source>
        <dbReference type="ARBA" id="ARBA00022679"/>
    </source>
</evidence>
<dbReference type="InterPro" id="IPR004629">
    <property type="entry name" value="WecG_TagA_CpsF"/>
</dbReference>
<dbReference type="SUPFAM" id="SSF53822">
    <property type="entry name" value="Periplasmic binding protein-like I"/>
    <property type="match status" value="1"/>
</dbReference>
<sequence length="248" mass="29020">MTRVKLLSAEVDTYTFDETIEQMVRIIEQRKITQHVVVNANKINLLYKEPKLKKIVNSCELINADGQSVVWADRLFNRAIPERVTGIDLFEKMIEVAAKKNYRVYYLGGKSDVVKEVVRRHQKAYPALKVAGYMDGYFDRNKSVKVAEEIAATHPDILFLAIPTPEKEYWLDQYKEILNIPLLIGVGGSFDVIAGKVKRAPRWMQKIGMEWFYRFSQEPRRMFHRYFFGNLTFLGHVIDEKRKSLVRR</sequence>
<dbReference type="EMBL" id="BJWA01000037">
    <property type="protein sequence ID" value="GEL81788.1"/>
    <property type="molecule type" value="Genomic_DNA"/>
</dbReference>
<protein>
    <submittedName>
        <fullName evidence="3">UDP-N-acetyl-D-mannosamine transferase</fullName>
    </submittedName>
</protein>
<dbReference type="GO" id="GO:0016740">
    <property type="term" value="F:transferase activity"/>
    <property type="evidence" value="ECO:0007669"/>
    <property type="project" value="UniProtKB-KW"/>
</dbReference>
<dbReference type="InterPro" id="IPR028082">
    <property type="entry name" value="Peripla_BP_I"/>
</dbReference>
<dbReference type="RefSeq" id="WP_071867605.1">
    <property type="nucleotide sequence ID" value="NZ_BJWA01000037.1"/>
</dbReference>
<dbReference type="PANTHER" id="PTHR34136:SF1">
    <property type="entry name" value="UDP-N-ACETYL-D-MANNOSAMINURONIC ACID TRANSFERASE"/>
    <property type="match status" value="1"/>
</dbReference>
<organism evidence="3 4">
    <name type="scientific">Enterococcus mundtii</name>
    <dbReference type="NCBI Taxonomy" id="53346"/>
    <lineage>
        <taxon>Bacteria</taxon>
        <taxon>Bacillati</taxon>
        <taxon>Bacillota</taxon>
        <taxon>Bacilli</taxon>
        <taxon>Lactobacillales</taxon>
        <taxon>Enterococcaceae</taxon>
        <taxon>Enterococcus</taxon>
    </lineage>
</organism>